<evidence type="ECO:0000256" key="1">
    <source>
        <dbReference type="SAM" id="MobiDB-lite"/>
    </source>
</evidence>
<accession>A0A9I9E3X3</accession>
<name>A0A9I9E3X3_CUCME</name>
<reference evidence="2" key="1">
    <citation type="submission" date="2023-03" db="UniProtKB">
        <authorList>
            <consortium name="EnsemblPlants"/>
        </authorList>
    </citation>
    <scope>IDENTIFICATION</scope>
</reference>
<evidence type="ECO:0000313" key="2">
    <source>
        <dbReference type="EnsemblPlants" id="MELO3C028328.2.1"/>
    </source>
</evidence>
<proteinExistence type="predicted"/>
<dbReference type="Gramene" id="MELO3C028328.2.1">
    <property type="protein sequence ID" value="MELO3C028328.2.1"/>
    <property type="gene ID" value="MELO3C028328.2"/>
</dbReference>
<protein>
    <submittedName>
        <fullName evidence="2">Uncharacterized protein</fullName>
    </submittedName>
</protein>
<dbReference type="AlphaFoldDB" id="A0A9I9E3X3"/>
<sequence length="54" mass="5889">ESSRRTPRISYARRAVSAAVARSRVSVTFARRRTDQAEPPHAAPASVPPTSSRL</sequence>
<organism evidence="2">
    <name type="scientific">Cucumis melo</name>
    <name type="common">Muskmelon</name>
    <dbReference type="NCBI Taxonomy" id="3656"/>
    <lineage>
        <taxon>Eukaryota</taxon>
        <taxon>Viridiplantae</taxon>
        <taxon>Streptophyta</taxon>
        <taxon>Embryophyta</taxon>
        <taxon>Tracheophyta</taxon>
        <taxon>Spermatophyta</taxon>
        <taxon>Magnoliopsida</taxon>
        <taxon>eudicotyledons</taxon>
        <taxon>Gunneridae</taxon>
        <taxon>Pentapetalae</taxon>
        <taxon>rosids</taxon>
        <taxon>fabids</taxon>
        <taxon>Cucurbitales</taxon>
        <taxon>Cucurbitaceae</taxon>
        <taxon>Benincaseae</taxon>
        <taxon>Cucumis</taxon>
    </lineage>
</organism>
<dbReference type="EnsemblPlants" id="MELO3C028328.2.1">
    <property type="protein sequence ID" value="MELO3C028328.2.1"/>
    <property type="gene ID" value="MELO3C028328.2"/>
</dbReference>
<feature type="region of interest" description="Disordered" evidence="1">
    <location>
        <begin position="30"/>
        <end position="54"/>
    </location>
</feature>